<dbReference type="Gene3D" id="3.30.70.270">
    <property type="match status" value="1"/>
</dbReference>
<dbReference type="GO" id="GO:0003964">
    <property type="term" value="F:RNA-directed DNA polymerase activity"/>
    <property type="evidence" value="ECO:0007669"/>
    <property type="project" value="UniProtKB-KW"/>
</dbReference>
<dbReference type="Pfam" id="PF17917">
    <property type="entry name" value="RT_RNaseH"/>
    <property type="match status" value="1"/>
</dbReference>
<dbReference type="eggNOG" id="KOG0017">
    <property type="taxonomic scope" value="Eukaryota"/>
</dbReference>
<accession>G0RYW2</accession>
<keyword evidence="4" id="KW-0540">Nuclease</keyword>
<evidence type="ECO:0008006" key="14">
    <source>
        <dbReference type="Google" id="ProtNLM"/>
    </source>
</evidence>
<evidence type="ECO:0000256" key="2">
    <source>
        <dbReference type="ARBA" id="ARBA00022679"/>
    </source>
</evidence>
<dbReference type="PANTHER" id="PTHR37984">
    <property type="entry name" value="PROTEIN CBG26694"/>
    <property type="match status" value="1"/>
</dbReference>
<evidence type="ECO:0000313" key="12">
    <source>
        <dbReference type="EMBL" id="EGS23390.1"/>
    </source>
</evidence>
<evidence type="ECO:0000259" key="11">
    <source>
        <dbReference type="Pfam" id="PF17917"/>
    </source>
</evidence>
<keyword evidence="6" id="KW-0378">Hydrolase</keyword>
<keyword evidence="13" id="KW-1185">Reference proteome</keyword>
<evidence type="ECO:0000256" key="6">
    <source>
        <dbReference type="ARBA" id="ARBA00022801"/>
    </source>
</evidence>
<keyword evidence="2" id="KW-0808">Transferase</keyword>
<evidence type="ECO:0000256" key="1">
    <source>
        <dbReference type="ARBA" id="ARBA00004173"/>
    </source>
</evidence>
<dbReference type="GO" id="GO:0004519">
    <property type="term" value="F:endonuclease activity"/>
    <property type="evidence" value="ECO:0007669"/>
    <property type="project" value="UniProtKB-KW"/>
</dbReference>
<feature type="region of interest" description="Disordered" evidence="9">
    <location>
        <begin position="314"/>
        <end position="336"/>
    </location>
</feature>
<evidence type="ECO:0000256" key="3">
    <source>
        <dbReference type="ARBA" id="ARBA00022695"/>
    </source>
</evidence>
<evidence type="ECO:0000313" key="13">
    <source>
        <dbReference type="Proteomes" id="UP000008066"/>
    </source>
</evidence>
<dbReference type="InterPro" id="IPR041373">
    <property type="entry name" value="RT_RNaseH"/>
</dbReference>
<dbReference type="CDD" id="cd01647">
    <property type="entry name" value="RT_LTR"/>
    <property type="match status" value="1"/>
</dbReference>
<proteinExistence type="predicted"/>
<dbReference type="OMA" id="RTCELEC"/>
<dbReference type="InterPro" id="IPR000477">
    <property type="entry name" value="RT_dom"/>
</dbReference>
<comment type="subcellular location">
    <subcellularLocation>
        <location evidence="1">Mitochondrion</location>
    </subcellularLocation>
</comment>
<gene>
    <name evidence="12" type="ORF">CTHT_0000780</name>
</gene>
<evidence type="ECO:0000256" key="7">
    <source>
        <dbReference type="ARBA" id="ARBA00022918"/>
    </source>
</evidence>
<evidence type="ECO:0000256" key="9">
    <source>
        <dbReference type="SAM" id="MobiDB-lite"/>
    </source>
</evidence>
<protein>
    <recommendedName>
        <fullName evidence="14">Reverse transcriptase domain-containing protein</fullName>
    </recommendedName>
</protein>
<feature type="domain" description="Reverse transcriptase" evidence="10">
    <location>
        <begin position="85"/>
        <end position="157"/>
    </location>
</feature>
<keyword evidence="3" id="KW-0548">Nucleotidyltransferase</keyword>
<dbReference type="InterPro" id="IPR043502">
    <property type="entry name" value="DNA/RNA_pol_sf"/>
</dbReference>
<dbReference type="KEGG" id="cthr:CTHT_0000780"/>
<evidence type="ECO:0000256" key="4">
    <source>
        <dbReference type="ARBA" id="ARBA00022722"/>
    </source>
</evidence>
<dbReference type="FunFam" id="3.10.20.370:FF:000003">
    <property type="entry name" value="Transposon Tf2-6 polyprotein"/>
    <property type="match status" value="1"/>
</dbReference>
<dbReference type="PANTHER" id="PTHR37984:SF5">
    <property type="entry name" value="PROTEIN NYNRIN-LIKE"/>
    <property type="match status" value="1"/>
</dbReference>
<keyword evidence="5" id="KW-0255">Endonuclease</keyword>
<reference evidence="12 13" key="1">
    <citation type="journal article" date="2011" name="Cell">
        <title>Insight into structure and assembly of the nuclear pore complex by utilizing the genome of a eukaryotic thermophile.</title>
        <authorList>
            <person name="Amlacher S."/>
            <person name="Sarges P."/>
            <person name="Flemming D."/>
            <person name="van Noort V."/>
            <person name="Kunze R."/>
            <person name="Devos D.P."/>
            <person name="Arumugam M."/>
            <person name="Bork P."/>
            <person name="Hurt E."/>
        </authorList>
    </citation>
    <scope>NUCLEOTIDE SEQUENCE [LARGE SCALE GENOMIC DNA]</scope>
    <source>
        <strain evidence="13">DSM 1495 / CBS 144.50 / IMI 039719</strain>
    </source>
</reference>
<dbReference type="HOGENOM" id="CLU_769470_0_0_1"/>
<dbReference type="EMBL" id="GL988032">
    <property type="protein sequence ID" value="EGS23390.1"/>
    <property type="molecule type" value="Genomic_DNA"/>
</dbReference>
<dbReference type="STRING" id="759272.G0RYW2"/>
<dbReference type="GO" id="GO:0016787">
    <property type="term" value="F:hydrolase activity"/>
    <property type="evidence" value="ECO:0007669"/>
    <property type="project" value="UniProtKB-KW"/>
</dbReference>
<feature type="domain" description="Reverse transcriptase RNase H-like" evidence="11">
    <location>
        <begin position="194"/>
        <end position="300"/>
    </location>
</feature>
<dbReference type="RefSeq" id="XP_006690632.1">
    <property type="nucleotide sequence ID" value="XM_006690569.1"/>
</dbReference>
<feature type="compositionally biased region" description="Basic and acidic residues" evidence="9">
    <location>
        <begin position="318"/>
        <end position="331"/>
    </location>
</feature>
<dbReference type="CDD" id="cd09274">
    <property type="entry name" value="RNase_HI_RT_Ty3"/>
    <property type="match status" value="1"/>
</dbReference>
<evidence type="ECO:0000256" key="5">
    <source>
        <dbReference type="ARBA" id="ARBA00022759"/>
    </source>
</evidence>
<dbReference type="Pfam" id="PF00078">
    <property type="entry name" value="RVT_1"/>
    <property type="match status" value="1"/>
</dbReference>
<dbReference type="FunFam" id="3.30.70.270:FF:000003">
    <property type="entry name" value="Transposon Ty3-G Gag-Pol polyprotein"/>
    <property type="match status" value="1"/>
</dbReference>
<dbReference type="SUPFAM" id="SSF56672">
    <property type="entry name" value="DNA/RNA polymerases"/>
    <property type="match status" value="1"/>
</dbReference>
<dbReference type="Proteomes" id="UP000008066">
    <property type="component" value="Unassembled WGS sequence"/>
</dbReference>
<evidence type="ECO:0000256" key="8">
    <source>
        <dbReference type="ARBA" id="ARBA00023128"/>
    </source>
</evidence>
<evidence type="ECO:0000259" key="10">
    <source>
        <dbReference type="Pfam" id="PF00078"/>
    </source>
</evidence>
<keyword evidence="7" id="KW-0695">RNA-directed DNA polymerase</keyword>
<dbReference type="AlphaFoldDB" id="G0RYW2"/>
<name>G0RYW2_CHATD</name>
<dbReference type="GeneID" id="18254116"/>
<dbReference type="GO" id="GO:0005739">
    <property type="term" value="C:mitochondrion"/>
    <property type="evidence" value="ECO:0007669"/>
    <property type="project" value="UniProtKB-SubCell"/>
</dbReference>
<keyword evidence="8" id="KW-0496">Mitochondrion</keyword>
<organism evidence="13">
    <name type="scientific">Chaetomium thermophilum (strain DSM 1495 / CBS 144.50 / IMI 039719)</name>
    <name type="common">Thermochaetoides thermophila</name>
    <dbReference type="NCBI Taxonomy" id="759272"/>
    <lineage>
        <taxon>Eukaryota</taxon>
        <taxon>Fungi</taxon>
        <taxon>Dikarya</taxon>
        <taxon>Ascomycota</taxon>
        <taxon>Pezizomycotina</taxon>
        <taxon>Sordariomycetes</taxon>
        <taxon>Sordariomycetidae</taxon>
        <taxon>Sordariales</taxon>
        <taxon>Chaetomiaceae</taxon>
        <taxon>Thermochaetoides</taxon>
    </lineage>
</organism>
<dbReference type="InterPro" id="IPR043128">
    <property type="entry name" value="Rev_trsase/Diguanyl_cyclase"/>
</dbReference>
<dbReference type="Gene3D" id="3.10.20.370">
    <property type="match status" value="1"/>
</dbReference>
<dbReference type="OrthoDB" id="4850684at2759"/>
<sequence length="360" mass="41349">MEDDHQLTHFTDLVTLKRDEGHFTQVKFEISSLVADHDVILTYWWLKEHTPSNFFGGDSLTFGSAYCRQNCVRSTYLSQQDAERATFQRMMNHIFDVLLDEGVLVYVDDILIYSRTMPEHDRLVREVLTRLQKHKLAVNAENSVWNVGEVEFLGYIITSHSLPKNQWSWTPEMQRAFDKLKAVSCEAPVLIHADPTKPFHLFTDASDYALGAVLNQEGDDGRLHPVGYHSRKMAPAEINYVIHDKELLAIVDAFKKWRRYLEGAPHTAQVYSDHNNLRYFLTSKVLNRRQTRWAQELAGYNFVINYIPGKKNIPADTLSRREQDRPEKGGSEDQSIATVSALVARGKADESLFRASPTSF</sequence>
<dbReference type="InterPro" id="IPR050951">
    <property type="entry name" value="Retrovirus_Pol_polyprotein"/>
</dbReference>